<comment type="caution">
    <text evidence="5">The sequence shown here is derived from an EMBL/GenBank/DDBJ whole genome shotgun (WGS) entry which is preliminary data.</text>
</comment>
<name>A0A391P156_9FIRM</name>
<dbReference type="SUPFAM" id="SSF55594">
    <property type="entry name" value="HPr-like"/>
    <property type="match status" value="1"/>
</dbReference>
<keyword evidence="3" id="KW-0813">Transport</keyword>
<proteinExistence type="predicted"/>
<evidence type="ECO:0000313" key="6">
    <source>
        <dbReference type="Proteomes" id="UP000265643"/>
    </source>
</evidence>
<dbReference type="PROSITE" id="PS51350">
    <property type="entry name" value="PTS_HPR_DOM"/>
    <property type="match status" value="1"/>
</dbReference>
<dbReference type="AlphaFoldDB" id="A0A391P156"/>
<dbReference type="RefSeq" id="WP_117602867.1">
    <property type="nucleotide sequence ID" value="NZ_BHGK01000001.1"/>
</dbReference>
<accession>A0A391P156</accession>
<dbReference type="EMBL" id="BHGK01000001">
    <property type="protein sequence ID" value="GCA66997.1"/>
    <property type="molecule type" value="Genomic_DNA"/>
</dbReference>
<dbReference type="Pfam" id="PF00381">
    <property type="entry name" value="PTS-HPr"/>
    <property type="match status" value="1"/>
</dbReference>
<comment type="function">
    <text evidence="1">General (non sugar-specific) component of the phosphoenolpyruvate-dependent sugar phosphotransferase system (sugar PTS). This major carbohydrate active-transport system catalyzes the phosphorylation of incoming sugar substrates concomitantly with their translocation across the cell membrane. The phosphoryl group from phosphoenolpyruvate (PEP) is transferred to the phosphoryl carrier protein HPr by enzyme I. Phospho-HPr then transfers it to the PTS EIIA domain.</text>
</comment>
<evidence type="ECO:0000259" key="4">
    <source>
        <dbReference type="PROSITE" id="PS51350"/>
    </source>
</evidence>
<feature type="domain" description="HPr" evidence="4">
    <location>
        <begin position="1"/>
        <end position="88"/>
    </location>
</feature>
<keyword evidence="3" id="KW-0762">Sugar transport</keyword>
<reference evidence="6" key="1">
    <citation type="submission" date="2018-09" db="EMBL/GenBank/DDBJ databases">
        <title>Draft Genome Sequence of Mediterraneibacter sp. KCTC 15684.</title>
        <authorList>
            <person name="Kim J.S."/>
            <person name="Han K.I."/>
            <person name="Suh M.K."/>
            <person name="Lee K.C."/>
            <person name="Eom M.K."/>
            <person name="Lee J.H."/>
            <person name="Park S.H."/>
            <person name="Kang S.W."/>
            <person name="Park J.E."/>
            <person name="Oh B.S."/>
            <person name="Yu S.Y."/>
            <person name="Choi S.H."/>
            <person name="Lee D.H."/>
            <person name="Yoon H."/>
            <person name="Kim B."/>
            <person name="Yang S.J."/>
            <person name="Lee J.S."/>
        </authorList>
    </citation>
    <scope>NUCLEOTIDE SEQUENCE [LARGE SCALE GENOMIC DNA]</scope>
    <source>
        <strain evidence="6">KCTC 15684</strain>
    </source>
</reference>
<dbReference type="CDD" id="cd00367">
    <property type="entry name" value="PTS-HPr_like"/>
    <property type="match status" value="1"/>
</dbReference>
<dbReference type="InterPro" id="IPR035895">
    <property type="entry name" value="HPr-like_sf"/>
</dbReference>
<protein>
    <recommendedName>
        <fullName evidence="2">Phosphocarrier protein HPr</fullName>
    </recommendedName>
</protein>
<evidence type="ECO:0000313" key="5">
    <source>
        <dbReference type="EMBL" id="GCA66997.1"/>
    </source>
</evidence>
<dbReference type="NCBIfam" id="TIGR01003">
    <property type="entry name" value="PTS_HPr_family"/>
    <property type="match status" value="1"/>
</dbReference>
<dbReference type="InterPro" id="IPR000032">
    <property type="entry name" value="HPr-like"/>
</dbReference>
<organism evidence="5 6">
    <name type="scientific">Mediterraneibacter butyricigenes</name>
    <dbReference type="NCBI Taxonomy" id="2316025"/>
    <lineage>
        <taxon>Bacteria</taxon>
        <taxon>Bacillati</taxon>
        <taxon>Bacillota</taxon>
        <taxon>Clostridia</taxon>
        <taxon>Lachnospirales</taxon>
        <taxon>Lachnospiraceae</taxon>
        <taxon>Mediterraneibacter</taxon>
    </lineage>
</organism>
<sequence>MISEKITIRNKSGLHARPAGDFVETAKRYEADIKVSLNGKKKSAKSVIGILTLGIHKGSVIEVTADGSDEKEAMDAILTLAAANFNEEE</sequence>
<dbReference type="Gene3D" id="3.30.1340.10">
    <property type="entry name" value="HPr-like"/>
    <property type="match status" value="1"/>
</dbReference>
<dbReference type="PANTHER" id="PTHR33705">
    <property type="entry name" value="PHOSPHOCARRIER PROTEIN HPR"/>
    <property type="match status" value="1"/>
</dbReference>
<dbReference type="InterPro" id="IPR050399">
    <property type="entry name" value="HPr"/>
</dbReference>
<gene>
    <name evidence="5" type="ORF">KGMB01110_14330</name>
</gene>
<evidence type="ECO:0000256" key="3">
    <source>
        <dbReference type="ARBA" id="ARBA00022597"/>
    </source>
</evidence>
<dbReference type="Proteomes" id="UP000265643">
    <property type="component" value="Unassembled WGS sequence"/>
</dbReference>
<dbReference type="PANTHER" id="PTHR33705:SF1">
    <property type="entry name" value="PHOSPHOCARRIER PROTEIN HPR"/>
    <property type="match status" value="1"/>
</dbReference>
<keyword evidence="6" id="KW-1185">Reference proteome</keyword>
<evidence type="ECO:0000256" key="1">
    <source>
        <dbReference type="ARBA" id="ARBA00003681"/>
    </source>
</evidence>
<evidence type="ECO:0000256" key="2">
    <source>
        <dbReference type="ARBA" id="ARBA00020422"/>
    </source>
</evidence>
<dbReference type="PRINTS" id="PR00107">
    <property type="entry name" value="PHOSPHOCPHPR"/>
</dbReference>